<evidence type="ECO:0000313" key="14">
    <source>
        <dbReference type="Proteomes" id="UP000249005"/>
    </source>
</evidence>
<dbReference type="GO" id="GO:0003978">
    <property type="term" value="F:UDP-glucose 4-epimerase activity"/>
    <property type="evidence" value="ECO:0007669"/>
    <property type="project" value="UniProtKB-EC"/>
</dbReference>
<evidence type="ECO:0000313" key="13">
    <source>
        <dbReference type="EMBL" id="SQI37183.1"/>
    </source>
</evidence>
<evidence type="ECO:0000256" key="11">
    <source>
        <dbReference type="ARBA" id="ARBA00033067"/>
    </source>
</evidence>
<reference evidence="13 14" key="1">
    <citation type="submission" date="2018-06" db="EMBL/GenBank/DDBJ databases">
        <authorList>
            <consortium name="Pathogen Informatics"/>
            <person name="Doyle S."/>
        </authorList>
    </citation>
    <scope>NUCLEOTIDE SEQUENCE [LARGE SCALE GENOMIC DNA]</scope>
    <source>
        <strain evidence="13 14">NCTC12151</strain>
    </source>
</reference>
<evidence type="ECO:0000256" key="7">
    <source>
        <dbReference type="ARBA" id="ARBA00023027"/>
    </source>
</evidence>
<comment type="catalytic activity">
    <reaction evidence="1">
        <text>UDP-alpha-D-glucose = UDP-alpha-D-galactose</text>
        <dbReference type="Rhea" id="RHEA:22168"/>
        <dbReference type="ChEBI" id="CHEBI:58885"/>
        <dbReference type="ChEBI" id="CHEBI:66914"/>
        <dbReference type="EC" id="5.1.3.2"/>
    </reaction>
</comment>
<feature type="domain" description="NAD-dependent epimerase/dehydratase" evidence="12">
    <location>
        <begin position="3"/>
        <end position="45"/>
    </location>
</feature>
<comment type="cofactor">
    <cofactor evidence="2">
        <name>NAD(+)</name>
        <dbReference type="ChEBI" id="CHEBI:57540"/>
    </cofactor>
</comment>
<evidence type="ECO:0000256" key="1">
    <source>
        <dbReference type="ARBA" id="ARBA00000083"/>
    </source>
</evidence>
<evidence type="ECO:0000256" key="10">
    <source>
        <dbReference type="ARBA" id="ARBA00031367"/>
    </source>
</evidence>
<evidence type="ECO:0000256" key="4">
    <source>
        <dbReference type="ARBA" id="ARBA00007637"/>
    </source>
</evidence>
<evidence type="ECO:0000256" key="5">
    <source>
        <dbReference type="ARBA" id="ARBA00013189"/>
    </source>
</evidence>
<dbReference type="Gene3D" id="3.40.50.720">
    <property type="entry name" value="NAD(P)-binding Rossmann-like Domain"/>
    <property type="match status" value="1"/>
</dbReference>
<sequence>MAILVTGGAGYIGSHTILALLEQKDEHEVVVLDDLSNSSKESLDRISKLTKRKFIFIWVVY</sequence>
<dbReference type="EMBL" id="LS483470">
    <property type="protein sequence ID" value="SQI37183.1"/>
    <property type="molecule type" value="Genomic_DNA"/>
</dbReference>
<evidence type="ECO:0000256" key="2">
    <source>
        <dbReference type="ARBA" id="ARBA00001911"/>
    </source>
</evidence>
<dbReference type="InterPro" id="IPR001509">
    <property type="entry name" value="Epimerase_deHydtase"/>
</dbReference>
<gene>
    <name evidence="13" type="primary">galE_2</name>
    <name evidence="13" type="ORF">NCTC12151_01035</name>
</gene>
<dbReference type="InterPro" id="IPR036291">
    <property type="entry name" value="NAD(P)-bd_dom_sf"/>
</dbReference>
<dbReference type="GO" id="GO:0006012">
    <property type="term" value="P:galactose metabolic process"/>
    <property type="evidence" value="ECO:0007669"/>
    <property type="project" value="UniProtKB-KW"/>
</dbReference>
<dbReference type="KEGG" id="lri:NCTC12151_01035"/>
<organism evidence="13 14">
    <name type="scientific">Leminorella richardii</name>
    <dbReference type="NCBI Taxonomy" id="158841"/>
    <lineage>
        <taxon>Bacteria</taxon>
        <taxon>Pseudomonadati</taxon>
        <taxon>Pseudomonadota</taxon>
        <taxon>Gammaproteobacteria</taxon>
        <taxon>Enterobacterales</taxon>
        <taxon>Budviciaceae</taxon>
        <taxon>Leminorella</taxon>
    </lineage>
</organism>
<protein>
    <recommendedName>
        <fullName evidence="6">UDP-glucose 4-epimerase</fullName>
        <ecNumber evidence="5">5.1.3.2</ecNumber>
    </recommendedName>
    <alternativeName>
        <fullName evidence="11">Galactowaldenase</fullName>
    </alternativeName>
    <alternativeName>
        <fullName evidence="10">UDP-galactose 4-epimerase</fullName>
    </alternativeName>
</protein>
<evidence type="ECO:0000256" key="3">
    <source>
        <dbReference type="ARBA" id="ARBA00004947"/>
    </source>
</evidence>
<name>A0A2X4UDQ7_9GAMM</name>
<keyword evidence="8" id="KW-0299">Galactose metabolism</keyword>
<dbReference type="SUPFAM" id="SSF51735">
    <property type="entry name" value="NAD(P)-binding Rossmann-fold domains"/>
    <property type="match status" value="1"/>
</dbReference>
<dbReference type="Pfam" id="PF01370">
    <property type="entry name" value="Epimerase"/>
    <property type="match status" value="1"/>
</dbReference>
<dbReference type="AlphaFoldDB" id="A0A2X4UDQ7"/>
<keyword evidence="14" id="KW-1185">Reference proteome</keyword>
<dbReference type="Proteomes" id="UP000249005">
    <property type="component" value="Chromosome 1"/>
</dbReference>
<dbReference type="PANTHER" id="PTHR43725:SF47">
    <property type="entry name" value="UDP-GLUCOSE 4-EPIMERASE"/>
    <property type="match status" value="1"/>
</dbReference>
<evidence type="ECO:0000256" key="8">
    <source>
        <dbReference type="ARBA" id="ARBA00023144"/>
    </source>
</evidence>
<comment type="similarity">
    <text evidence="4">Belongs to the NAD(P)-dependent epimerase/dehydratase family.</text>
</comment>
<comment type="pathway">
    <text evidence="3">Carbohydrate metabolism; galactose metabolism.</text>
</comment>
<evidence type="ECO:0000256" key="9">
    <source>
        <dbReference type="ARBA" id="ARBA00023235"/>
    </source>
</evidence>
<proteinExistence type="inferred from homology"/>
<dbReference type="EC" id="5.1.3.2" evidence="5"/>
<dbReference type="PANTHER" id="PTHR43725">
    <property type="entry name" value="UDP-GLUCOSE 4-EPIMERASE"/>
    <property type="match status" value="1"/>
</dbReference>
<keyword evidence="9 13" id="KW-0413">Isomerase</keyword>
<keyword evidence="7" id="KW-0520">NAD</keyword>
<evidence type="ECO:0000259" key="12">
    <source>
        <dbReference type="Pfam" id="PF01370"/>
    </source>
</evidence>
<dbReference type="GO" id="GO:0005829">
    <property type="term" value="C:cytosol"/>
    <property type="evidence" value="ECO:0007669"/>
    <property type="project" value="TreeGrafter"/>
</dbReference>
<accession>A0A2X4UDQ7</accession>
<evidence type="ECO:0000256" key="6">
    <source>
        <dbReference type="ARBA" id="ARBA00018569"/>
    </source>
</evidence>
<keyword evidence="8" id="KW-0119">Carbohydrate metabolism</keyword>